<dbReference type="Proteomes" id="UP000283077">
    <property type="component" value="Unassembled WGS sequence"/>
</dbReference>
<keyword evidence="1" id="KW-0812">Transmembrane</keyword>
<feature type="transmembrane region" description="Helical" evidence="1">
    <location>
        <begin position="6"/>
        <end position="27"/>
    </location>
</feature>
<evidence type="ECO:0000313" key="3">
    <source>
        <dbReference type="Proteomes" id="UP000283077"/>
    </source>
</evidence>
<dbReference type="AlphaFoldDB" id="A0A437R131"/>
<dbReference type="RefSeq" id="WP_127698001.1">
    <property type="nucleotide sequence ID" value="NZ_SACS01000004.1"/>
</dbReference>
<comment type="caution">
    <text evidence="2">The sequence shown here is derived from an EMBL/GenBank/DDBJ whole genome shotgun (WGS) entry which is preliminary data.</text>
</comment>
<proteinExistence type="predicted"/>
<protein>
    <submittedName>
        <fullName evidence="2">DUF3192 domain-containing protein</fullName>
    </submittedName>
</protein>
<dbReference type="OrthoDB" id="6399368at2"/>
<keyword evidence="1" id="KW-0472">Membrane</keyword>
<name>A0A437R131_9GAMM</name>
<gene>
    <name evidence="2" type="ORF">EOE67_05250</name>
</gene>
<evidence type="ECO:0000313" key="2">
    <source>
        <dbReference type="EMBL" id="RVU40458.1"/>
    </source>
</evidence>
<keyword evidence="1" id="KW-1133">Transmembrane helix</keyword>
<dbReference type="Pfam" id="PF11399">
    <property type="entry name" value="DUF3192"/>
    <property type="match status" value="1"/>
</dbReference>
<sequence>MSKRIWWILIGAVLCYPVITWMVLNYYPDDPSQMVWSDREAFNHKFISQISNISAVKQTDLIEKLGGPDITEAEKIGADTYQLMYYRTKRAVSDGITTTHECTALLFKNQQLIALDTDAVTLYQQVTKPHA</sequence>
<accession>A0A437R131</accession>
<organism evidence="2 3">
    <name type="scientific">Rheinheimera riviphila</name>
    <dbReference type="NCBI Taxonomy" id="1834037"/>
    <lineage>
        <taxon>Bacteria</taxon>
        <taxon>Pseudomonadati</taxon>
        <taxon>Pseudomonadota</taxon>
        <taxon>Gammaproteobacteria</taxon>
        <taxon>Chromatiales</taxon>
        <taxon>Chromatiaceae</taxon>
        <taxon>Rheinheimera</taxon>
    </lineage>
</organism>
<reference evidence="2 3" key="1">
    <citation type="submission" date="2019-01" db="EMBL/GenBank/DDBJ databases">
        <authorList>
            <person name="Chen W.-M."/>
        </authorList>
    </citation>
    <scope>NUCLEOTIDE SEQUENCE [LARGE SCALE GENOMIC DNA]</scope>
    <source>
        <strain evidence="2 3">KYPC3</strain>
    </source>
</reference>
<dbReference type="EMBL" id="SACS01000004">
    <property type="protein sequence ID" value="RVU40458.1"/>
    <property type="molecule type" value="Genomic_DNA"/>
</dbReference>
<evidence type="ECO:0000256" key="1">
    <source>
        <dbReference type="SAM" id="Phobius"/>
    </source>
</evidence>
<keyword evidence="3" id="KW-1185">Reference proteome</keyword>
<dbReference type="InterPro" id="IPR021534">
    <property type="entry name" value="DUF3192"/>
</dbReference>